<dbReference type="Proteomes" id="UP000826195">
    <property type="component" value="Unassembled WGS sequence"/>
</dbReference>
<sequence length="181" mass="20372">MKYQNICTESISAKVPRKILVATTNKSPKTLPSIEKDRFTDNSRNVNSQNILPSTSKSLSEVLCHQESLPLTHDDIENIENWDFDSSFDSLPSLNSNCKTTSCPKKVTFEDIVRNNKSIKSKTGIETETNNEELDALNLISPVVKIEKFEEACTVRQALQDPEYLIINCHLNALKLDAQSK</sequence>
<protein>
    <submittedName>
        <fullName evidence="2">Uncharacterized protein</fullName>
    </submittedName>
</protein>
<feature type="region of interest" description="Disordered" evidence="1">
    <location>
        <begin position="30"/>
        <end position="51"/>
    </location>
</feature>
<organism evidence="2 3">
    <name type="scientific">Cotesia glomerata</name>
    <name type="common">Lepidopteran parasitic wasp</name>
    <name type="synonym">Apanteles glomeratus</name>
    <dbReference type="NCBI Taxonomy" id="32391"/>
    <lineage>
        <taxon>Eukaryota</taxon>
        <taxon>Metazoa</taxon>
        <taxon>Ecdysozoa</taxon>
        <taxon>Arthropoda</taxon>
        <taxon>Hexapoda</taxon>
        <taxon>Insecta</taxon>
        <taxon>Pterygota</taxon>
        <taxon>Neoptera</taxon>
        <taxon>Endopterygota</taxon>
        <taxon>Hymenoptera</taxon>
        <taxon>Apocrita</taxon>
        <taxon>Ichneumonoidea</taxon>
        <taxon>Braconidae</taxon>
        <taxon>Microgastrinae</taxon>
        <taxon>Cotesia</taxon>
    </lineage>
</organism>
<comment type="caution">
    <text evidence="2">The sequence shown here is derived from an EMBL/GenBank/DDBJ whole genome shotgun (WGS) entry which is preliminary data.</text>
</comment>
<proteinExistence type="predicted"/>
<keyword evidence="3" id="KW-1185">Reference proteome</keyword>
<name>A0AAV7J2L1_COTGL</name>
<dbReference type="EMBL" id="JAHXZJ010000002">
    <property type="protein sequence ID" value="KAH0564110.1"/>
    <property type="molecule type" value="Genomic_DNA"/>
</dbReference>
<gene>
    <name evidence="2" type="ORF">KQX54_009408</name>
</gene>
<accession>A0AAV7J2L1</accession>
<dbReference type="AlphaFoldDB" id="A0AAV7J2L1"/>
<reference evidence="2 3" key="1">
    <citation type="journal article" date="2021" name="J. Hered.">
        <title>A chromosome-level genome assembly of the parasitoid wasp, Cotesia glomerata (Hymenoptera: Braconidae).</title>
        <authorList>
            <person name="Pinto B.J."/>
            <person name="Weis J.J."/>
            <person name="Gamble T."/>
            <person name="Ode P.J."/>
            <person name="Paul R."/>
            <person name="Zaspel J.M."/>
        </authorList>
    </citation>
    <scope>NUCLEOTIDE SEQUENCE [LARGE SCALE GENOMIC DNA]</scope>
    <source>
        <strain evidence="2">CgM1</strain>
    </source>
</reference>
<evidence type="ECO:0000256" key="1">
    <source>
        <dbReference type="SAM" id="MobiDB-lite"/>
    </source>
</evidence>
<evidence type="ECO:0000313" key="3">
    <source>
        <dbReference type="Proteomes" id="UP000826195"/>
    </source>
</evidence>
<evidence type="ECO:0000313" key="2">
    <source>
        <dbReference type="EMBL" id="KAH0564110.1"/>
    </source>
</evidence>
<feature type="compositionally biased region" description="Polar residues" evidence="1">
    <location>
        <begin position="42"/>
        <end position="51"/>
    </location>
</feature>